<sequence>MNLSRLLHNLAILHLILSYRAAAYSPGPRWGQAVALVNDALFVHGGFYDPSNSYSYTAAPIIDDLLYLPLSSPFDLSSPPWVLVSSSSNSSTKPGPALAWHTLSPVNTTEILLFGGLPAVSSPTVLTLRADSAWLLNIFNRLVPSWWQAPMSWAGEPIRRIHHTATSTPKGLVIIVGGERADGSKLTFSDHYIFDIDRSSFILLPTSNAPLGITGHAAILLPDGRLLVFGGFDSSSGALVPFSTIWVLDTNTLTWSVLAIATGTLPNPRRAFAAVLIAGGKIVIHGGSDATFQTTYSDGWILDTSQNPATWVEVSSLTELGERRDHFGIPSGDEVMFGFGYGPSGPAPPTPVIWNPSDGSFPSTYNPPKPSSPASPTIPGPTQTLNPTDGNGNGPTGTFDPNNPSATPPLNGGDNNKSKKTAAIAIGTIFGVLGLIAGAVVAVYYVRRRRSIEEARFTMLNDDDPDSPHTAGGMFPTRFHDEKSPGEGDRWRPMRNWKLGGALTAVPVGVVGIAGTKRTGQRVDMLADEDTREFGTHDWRRRNNSSWSLMSFMRRNRSQEPSFGSYNSYANLGTGSPRREKSDPFSDGAALLQDEETGFIGAAAPGSGRDSHRPFNRRQISQASTLSSYSYTDPFADPIREQYTDFPASSSSRRPPAQPLSIQTVLPAVGEPQEPHVLSPVTEASRDSRSQSDFTSTQSSHSHSNNHDLALSPFDTGSRTSQTSYHNTRPSSLIDTMSSQQMRRSDSWWSRFSRTAFLDRRGSGSRHPGGMYDIRDPNPPPRLGAIEESQNSGSAGSGDSPGSKRSNSVKRALSRKGSRPYTAGHGKSMSSIRTADSEALERMASMNVTQRERTGSGSQRESSGSYESGFLEEGGAFPGVVHGVDMSFSSSSPTDMTSPEAAAVARVSAPPVVQPPPAVVSALHKHSLTPSPPLPAPPSSASSSSSSLASAGSGNRPIRSPSGTAVAARVKAYERRMSQAQDEAAPPSPKKRRKSSVSYGLVPRPSLYVANPDHRAGPSGDSAAS</sequence>
<feature type="region of interest" description="Disordered" evidence="3">
    <location>
        <begin position="348"/>
        <end position="415"/>
    </location>
</feature>
<feature type="compositionally biased region" description="Polar residues" evidence="3">
    <location>
        <begin position="563"/>
        <end position="574"/>
    </location>
</feature>
<keyword evidence="4" id="KW-0812">Transmembrane</keyword>
<feature type="region of interest" description="Disordered" evidence="3">
    <location>
        <begin position="759"/>
        <end position="832"/>
    </location>
</feature>
<evidence type="ECO:0000256" key="5">
    <source>
        <dbReference type="SAM" id="SignalP"/>
    </source>
</evidence>
<feature type="region of interest" description="Disordered" evidence="3">
    <location>
        <begin position="670"/>
        <end position="746"/>
    </location>
</feature>
<feature type="signal peptide" evidence="5">
    <location>
        <begin position="1"/>
        <end position="23"/>
    </location>
</feature>
<feature type="compositionally biased region" description="Polar residues" evidence="3">
    <location>
        <begin position="855"/>
        <end position="866"/>
    </location>
</feature>
<feature type="transmembrane region" description="Helical" evidence="4">
    <location>
        <begin position="422"/>
        <end position="446"/>
    </location>
</feature>
<evidence type="ECO:0008006" key="8">
    <source>
        <dbReference type="Google" id="ProtNLM"/>
    </source>
</evidence>
<dbReference type="EMBL" id="JBAHYK010000073">
    <property type="protein sequence ID" value="KAL0579047.1"/>
    <property type="molecule type" value="Genomic_DNA"/>
</dbReference>
<accession>A0ABR3FV88</accession>
<evidence type="ECO:0000256" key="3">
    <source>
        <dbReference type="SAM" id="MobiDB-lite"/>
    </source>
</evidence>
<keyword evidence="4" id="KW-0472">Membrane</keyword>
<keyword evidence="7" id="KW-1185">Reference proteome</keyword>
<dbReference type="Gene3D" id="2.120.10.80">
    <property type="entry name" value="Kelch-type beta propeller"/>
    <property type="match status" value="2"/>
</dbReference>
<keyword evidence="1" id="KW-0880">Kelch repeat</keyword>
<evidence type="ECO:0000256" key="4">
    <source>
        <dbReference type="SAM" id="Phobius"/>
    </source>
</evidence>
<feature type="compositionally biased region" description="Low complexity" evidence="3">
    <location>
        <begin position="885"/>
        <end position="911"/>
    </location>
</feature>
<proteinExistence type="predicted"/>
<feature type="compositionally biased region" description="Low complexity" evidence="3">
    <location>
        <begin position="384"/>
        <end position="404"/>
    </location>
</feature>
<feature type="transmembrane region" description="Helical" evidence="4">
    <location>
        <begin position="499"/>
        <end position="516"/>
    </location>
</feature>
<evidence type="ECO:0000313" key="6">
    <source>
        <dbReference type="EMBL" id="KAL0579047.1"/>
    </source>
</evidence>
<name>A0ABR3FV88_9AGAR</name>
<feature type="chain" id="PRO_5047168488" description="Galactose oxidase" evidence="5">
    <location>
        <begin position="24"/>
        <end position="1025"/>
    </location>
</feature>
<evidence type="ECO:0000313" key="7">
    <source>
        <dbReference type="Proteomes" id="UP001465976"/>
    </source>
</evidence>
<protein>
    <recommendedName>
        <fullName evidence="8">Galactose oxidase</fullName>
    </recommendedName>
</protein>
<feature type="region of interest" description="Disordered" evidence="3">
    <location>
        <begin position="463"/>
        <end position="488"/>
    </location>
</feature>
<dbReference type="InterPro" id="IPR015915">
    <property type="entry name" value="Kelch-typ_b-propeller"/>
</dbReference>
<feature type="region of interest" description="Disordered" evidence="3">
    <location>
        <begin position="846"/>
        <end position="1025"/>
    </location>
</feature>
<feature type="compositionally biased region" description="Low complexity" evidence="3">
    <location>
        <begin position="792"/>
        <end position="803"/>
    </location>
</feature>
<reference evidence="6 7" key="1">
    <citation type="submission" date="2024-02" db="EMBL/GenBank/DDBJ databases">
        <title>A draft genome for the cacao thread blight pathogen Marasmius crinis-equi.</title>
        <authorList>
            <person name="Cohen S.P."/>
            <person name="Baruah I.K."/>
            <person name="Amoako-Attah I."/>
            <person name="Bukari Y."/>
            <person name="Meinhardt L.W."/>
            <person name="Bailey B.A."/>
        </authorList>
    </citation>
    <scope>NUCLEOTIDE SEQUENCE [LARGE SCALE GENOMIC DNA]</scope>
    <source>
        <strain evidence="6 7">GH-76</strain>
    </source>
</reference>
<keyword evidence="2" id="KW-0677">Repeat</keyword>
<comment type="caution">
    <text evidence="6">The sequence shown here is derived from an EMBL/GenBank/DDBJ whole genome shotgun (WGS) entry which is preliminary data.</text>
</comment>
<dbReference type="SUPFAM" id="SSF117281">
    <property type="entry name" value="Kelch motif"/>
    <property type="match status" value="1"/>
</dbReference>
<dbReference type="Pfam" id="PF24681">
    <property type="entry name" value="Kelch_KLHDC2_KLHL20_DRC7"/>
    <property type="match status" value="1"/>
</dbReference>
<gene>
    <name evidence="6" type="ORF">V5O48_002940</name>
</gene>
<feature type="compositionally biased region" description="Pro residues" evidence="3">
    <location>
        <begin position="365"/>
        <end position="379"/>
    </location>
</feature>
<keyword evidence="4" id="KW-1133">Transmembrane helix</keyword>
<feature type="compositionally biased region" description="Basic and acidic residues" evidence="3">
    <location>
        <begin position="478"/>
        <end position="488"/>
    </location>
</feature>
<feature type="region of interest" description="Disordered" evidence="3">
    <location>
        <begin position="563"/>
        <end position="586"/>
    </location>
</feature>
<feature type="compositionally biased region" description="Low complexity" evidence="3">
    <location>
        <begin position="939"/>
        <end position="954"/>
    </location>
</feature>
<keyword evidence="5" id="KW-0732">Signal</keyword>
<evidence type="ECO:0000256" key="2">
    <source>
        <dbReference type="ARBA" id="ARBA00022737"/>
    </source>
</evidence>
<dbReference type="Proteomes" id="UP001465976">
    <property type="component" value="Unassembled WGS sequence"/>
</dbReference>
<dbReference type="CDD" id="cd12087">
    <property type="entry name" value="TM_EGFR-like"/>
    <property type="match status" value="1"/>
</dbReference>
<dbReference type="PANTHER" id="PTHR46093:SF18">
    <property type="entry name" value="FIBRONECTIN TYPE-III DOMAIN-CONTAINING PROTEIN"/>
    <property type="match status" value="1"/>
</dbReference>
<evidence type="ECO:0000256" key="1">
    <source>
        <dbReference type="ARBA" id="ARBA00022441"/>
    </source>
</evidence>
<feature type="compositionally biased region" description="Polar residues" evidence="3">
    <location>
        <begin position="715"/>
        <end position="742"/>
    </location>
</feature>
<feature type="compositionally biased region" description="Low complexity" evidence="3">
    <location>
        <begin position="691"/>
        <end position="703"/>
    </location>
</feature>
<organism evidence="6 7">
    <name type="scientific">Marasmius crinis-equi</name>
    <dbReference type="NCBI Taxonomy" id="585013"/>
    <lineage>
        <taxon>Eukaryota</taxon>
        <taxon>Fungi</taxon>
        <taxon>Dikarya</taxon>
        <taxon>Basidiomycota</taxon>
        <taxon>Agaricomycotina</taxon>
        <taxon>Agaricomycetes</taxon>
        <taxon>Agaricomycetidae</taxon>
        <taxon>Agaricales</taxon>
        <taxon>Marasmiineae</taxon>
        <taxon>Marasmiaceae</taxon>
        <taxon>Marasmius</taxon>
    </lineage>
</organism>
<dbReference type="PANTHER" id="PTHR46093">
    <property type="entry name" value="ACYL-COA-BINDING DOMAIN-CONTAINING PROTEIN 5"/>
    <property type="match status" value="1"/>
</dbReference>